<keyword evidence="2" id="KW-1185">Reference proteome</keyword>
<dbReference type="RefSeq" id="WP_014026027.1">
    <property type="nucleotide sequence ID" value="NC_015931.1"/>
</dbReference>
<dbReference type="AlphaFoldDB" id="G0EGH6"/>
<dbReference type="EMBL" id="CP002838">
    <property type="protein sequence ID" value="AEM38350.1"/>
    <property type="molecule type" value="Genomic_DNA"/>
</dbReference>
<evidence type="ECO:0000313" key="1">
    <source>
        <dbReference type="EMBL" id="AEM38350.1"/>
    </source>
</evidence>
<evidence type="ECO:0000313" key="2">
    <source>
        <dbReference type="Proteomes" id="UP000001037"/>
    </source>
</evidence>
<sequence>MSRAISYSRSRAANRIIILDTSTLVTLCKLGMVNLVHKLTEKGYTIVIPRSVYKEIQHPNFECNPNEYAAYIVDAQLEYLEVVEQSAVGLGEGEKHAIAIALYYSRRGRTRICLVLDDKRARTKAAKLLPKRNTAVTGTVGLLLLAREENILDTQAFLDALERIRWERILRLADTVVMEAHQLLEEIEAGRKPVYTRCFGGKQRA</sequence>
<gene>
    <name evidence="1" type="ordered locus">Pyrfu_0479</name>
</gene>
<reference evidence="1 2" key="1">
    <citation type="journal article" date="2011" name="Stand. Genomic Sci.">
        <title>Complete genome sequence of the hyperthermophilic chemolithoautotroph Pyrolobus fumarii type strain (1A).</title>
        <authorList>
            <person name="Anderson I."/>
            <person name="Goker M."/>
            <person name="Nolan M."/>
            <person name="Lucas S."/>
            <person name="Hammon N."/>
            <person name="Deshpande S."/>
            <person name="Cheng J.F."/>
            <person name="Tapia R."/>
            <person name="Han C."/>
            <person name="Goodwin L."/>
            <person name="Pitluck S."/>
            <person name="Huntemann M."/>
            <person name="Liolios K."/>
            <person name="Ivanova N."/>
            <person name="Pagani I."/>
            <person name="Mavromatis K."/>
            <person name="Ovchinikova G."/>
            <person name="Pati A."/>
            <person name="Chen A."/>
            <person name="Palaniappan K."/>
            <person name="Land M."/>
            <person name="Hauser L."/>
            <person name="Brambilla E.M."/>
            <person name="Huber H."/>
            <person name="Yasawong M."/>
            <person name="Rohde M."/>
            <person name="Spring S."/>
            <person name="Abt B."/>
            <person name="Sikorski J."/>
            <person name="Wirth R."/>
            <person name="Detter J.C."/>
            <person name="Woyke T."/>
            <person name="Bristow J."/>
            <person name="Eisen J.A."/>
            <person name="Markowitz V."/>
            <person name="Hugenholtz P."/>
            <person name="Kyrpides N.C."/>
            <person name="Klenk H.P."/>
            <person name="Lapidus A."/>
        </authorList>
    </citation>
    <scope>NUCLEOTIDE SEQUENCE [LARGE SCALE GENOMIC DNA]</scope>
    <source>
        <strain evidence="2">DSM 11204 / 1A</strain>
    </source>
</reference>
<proteinExistence type="predicted"/>
<dbReference type="PANTHER" id="PTHR39550:SF1">
    <property type="entry name" value="SLL0658 PROTEIN"/>
    <property type="match status" value="1"/>
</dbReference>
<organism evidence="1 2">
    <name type="scientific">Pyrolobus fumarii (strain DSM 11204 / 1A)</name>
    <dbReference type="NCBI Taxonomy" id="694429"/>
    <lineage>
        <taxon>Archaea</taxon>
        <taxon>Thermoproteota</taxon>
        <taxon>Thermoprotei</taxon>
        <taxon>Desulfurococcales</taxon>
        <taxon>Pyrodictiaceae</taxon>
        <taxon>Pyrolobus</taxon>
    </lineage>
</organism>
<dbReference type="HOGENOM" id="CLU_1335096_0_0_2"/>
<dbReference type="PANTHER" id="PTHR39550">
    <property type="entry name" value="SLL0658 PROTEIN"/>
    <property type="match status" value="1"/>
</dbReference>
<dbReference type="KEGG" id="pfm:Pyrfu_0479"/>
<dbReference type="InParanoid" id="G0EGH6"/>
<accession>G0EGH6</accession>
<dbReference type="Proteomes" id="UP000001037">
    <property type="component" value="Chromosome"/>
</dbReference>
<dbReference type="InterPro" id="IPR021799">
    <property type="entry name" value="PIN-like_prokaryotic"/>
</dbReference>
<protein>
    <submittedName>
        <fullName evidence="1">Uncharacterized protein</fullName>
    </submittedName>
</protein>
<dbReference type="eggNOG" id="arCOG00717">
    <property type="taxonomic scope" value="Archaea"/>
</dbReference>
<dbReference type="GeneID" id="11140126"/>
<dbReference type="Pfam" id="PF11848">
    <property type="entry name" value="DUF3368"/>
    <property type="match status" value="1"/>
</dbReference>
<name>G0EGH6_PYRF1</name>